<evidence type="ECO:0000259" key="1">
    <source>
        <dbReference type="Pfam" id="PF05713"/>
    </source>
</evidence>
<dbReference type="RefSeq" id="WP_014580441.1">
    <property type="nucleotide sequence ID" value="NZ_JAVREZ010000048.1"/>
</dbReference>
<dbReference type="Pfam" id="PF05713">
    <property type="entry name" value="MobC"/>
    <property type="match status" value="1"/>
</dbReference>
<reference evidence="3" key="1">
    <citation type="submission" date="2023-07" db="EMBL/GenBank/DDBJ databases">
        <title>30 novel species of actinomycetes from the DSMZ collection.</title>
        <authorList>
            <person name="Nouioui I."/>
        </authorList>
    </citation>
    <scope>NUCLEOTIDE SEQUENCE [LARGE SCALE GENOMIC DNA]</scope>
    <source>
        <strain evidence="3">DSM 41640</strain>
    </source>
</reference>
<name>A0ABU2VRR7_9ACTN</name>
<evidence type="ECO:0000313" key="2">
    <source>
        <dbReference type="EMBL" id="MDT0488314.1"/>
    </source>
</evidence>
<proteinExistence type="predicted"/>
<dbReference type="EMBL" id="JAVREZ010000048">
    <property type="protein sequence ID" value="MDT0488314.1"/>
    <property type="molecule type" value="Genomic_DNA"/>
</dbReference>
<dbReference type="GeneID" id="71771649"/>
<dbReference type="InterPro" id="IPR008687">
    <property type="entry name" value="MobC"/>
</dbReference>
<sequence>MTGSSAAEKRTKQLIIRVSPTEFETLTRQKTHPNLARYIRERVLEDGKASDKKTVKFQFPPEVVRVLAGMGNNLNQIAKALNTAAKVGTLGNVEALKATTELAALERSLNSLRDFLAKEKNGWQSQ</sequence>
<protein>
    <submittedName>
        <fullName evidence="2">MobC family plasmid mobilization relaxosome protein</fullName>
    </submittedName>
</protein>
<organism evidence="2 3">
    <name type="scientific">Streptomyces doebereineriae</name>
    <dbReference type="NCBI Taxonomy" id="3075528"/>
    <lineage>
        <taxon>Bacteria</taxon>
        <taxon>Bacillati</taxon>
        <taxon>Actinomycetota</taxon>
        <taxon>Actinomycetes</taxon>
        <taxon>Kitasatosporales</taxon>
        <taxon>Streptomycetaceae</taxon>
        <taxon>Streptomyces</taxon>
    </lineage>
</organism>
<accession>A0ABU2VRR7</accession>
<dbReference type="Proteomes" id="UP001183824">
    <property type="component" value="Unassembled WGS sequence"/>
</dbReference>
<keyword evidence="3" id="KW-1185">Reference proteome</keyword>
<gene>
    <name evidence="2" type="ORF">RNB18_50610</name>
</gene>
<feature type="domain" description="Bacterial mobilisation" evidence="1">
    <location>
        <begin position="65"/>
        <end position="112"/>
    </location>
</feature>
<comment type="caution">
    <text evidence="2">The sequence shown here is derived from an EMBL/GenBank/DDBJ whole genome shotgun (WGS) entry which is preliminary data.</text>
</comment>
<evidence type="ECO:0000313" key="3">
    <source>
        <dbReference type="Proteomes" id="UP001183824"/>
    </source>
</evidence>